<dbReference type="OrthoDB" id="9778711at2"/>
<dbReference type="GO" id="GO:0005737">
    <property type="term" value="C:cytoplasm"/>
    <property type="evidence" value="ECO:0007669"/>
    <property type="project" value="UniProtKB-SubCell"/>
</dbReference>
<comment type="function">
    <text evidence="6 7">Catalyzes a reversible aldol reaction between acetaldehyde and D-glyceraldehyde 3-phosphate to generate 2-deoxy-D-ribose 5-phosphate.</text>
</comment>
<dbReference type="Pfam" id="PF01791">
    <property type="entry name" value="DeoC"/>
    <property type="match status" value="1"/>
</dbReference>
<gene>
    <name evidence="7 8" type="primary">deoC</name>
    <name evidence="8" type="ORF">CWR45_05490</name>
</gene>
<dbReference type="EC" id="4.1.2.4" evidence="7"/>
<keyword evidence="3 7" id="KW-0456">Lyase</keyword>
<feature type="active site" description="Schiff-base intermediate with acetaldehyde" evidence="7">
    <location>
        <position position="154"/>
    </location>
</feature>
<feature type="active site" description="Proton donor/acceptor" evidence="7">
    <location>
        <position position="92"/>
    </location>
</feature>
<comment type="catalytic activity">
    <reaction evidence="5 7">
        <text>2-deoxy-D-ribose 5-phosphate = D-glyceraldehyde 3-phosphate + acetaldehyde</text>
        <dbReference type="Rhea" id="RHEA:12821"/>
        <dbReference type="ChEBI" id="CHEBI:15343"/>
        <dbReference type="ChEBI" id="CHEBI:59776"/>
        <dbReference type="ChEBI" id="CHEBI:62877"/>
        <dbReference type="EC" id="4.1.2.4"/>
    </reaction>
</comment>
<dbReference type="UniPathway" id="UPA00002">
    <property type="reaction ID" value="UER00468"/>
</dbReference>
<dbReference type="PANTHER" id="PTHR10889:SF1">
    <property type="entry name" value="DEOXYRIBOSE-PHOSPHATE ALDOLASE"/>
    <property type="match status" value="1"/>
</dbReference>
<dbReference type="InterPro" id="IPR028581">
    <property type="entry name" value="DeoC_typeI"/>
</dbReference>
<dbReference type="InterPro" id="IPR013785">
    <property type="entry name" value="Aldolase_TIM"/>
</dbReference>
<dbReference type="InterPro" id="IPR002915">
    <property type="entry name" value="DeoC/FbaB/LacD_aldolase"/>
</dbReference>
<dbReference type="PIRSF" id="PIRSF001357">
    <property type="entry name" value="DeoC"/>
    <property type="match status" value="1"/>
</dbReference>
<dbReference type="GO" id="GO:0006018">
    <property type="term" value="P:2-deoxyribose 1-phosphate catabolic process"/>
    <property type="evidence" value="ECO:0007669"/>
    <property type="project" value="UniProtKB-UniRule"/>
</dbReference>
<dbReference type="GO" id="GO:0016052">
    <property type="term" value="P:carbohydrate catabolic process"/>
    <property type="evidence" value="ECO:0007669"/>
    <property type="project" value="TreeGrafter"/>
</dbReference>
<sequence length="223" mass="23496">MNKEELTSIIDYTLLSPTATKADIKAFCEETIEYGFKTVFVNPYYVSYAHSLLSPHGIKVGVPIGFSLGGATTYVKVEETKEAIKNGAEEIDMLVNLGALKSGEHDVVKHDIEEVVKASQGLTTKVIIETALLTDEEKVKVTELIIEAGADFVKTATGFNGGGATVEDVRLLRSVAGNKIGVKAAGGVKIFEDAVNIVEAGATRIGASGAIAIINGDVSTASY</sequence>
<dbReference type="NCBIfam" id="TIGR00126">
    <property type="entry name" value="deoC"/>
    <property type="match status" value="1"/>
</dbReference>
<evidence type="ECO:0000256" key="5">
    <source>
        <dbReference type="ARBA" id="ARBA00048791"/>
    </source>
</evidence>
<evidence type="ECO:0000313" key="9">
    <source>
        <dbReference type="Proteomes" id="UP000256520"/>
    </source>
</evidence>
<dbReference type="PANTHER" id="PTHR10889">
    <property type="entry name" value="DEOXYRIBOSE-PHOSPHATE ALDOLASE"/>
    <property type="match status" value="1"/>
</dbReference>
<proteinExistence type="inferred from homology"/>
<dbReference type="Proteomes" id="UP000256520">
    <property type="component" value="Unassembled WGS sequence"/>
</dbReference>
<comment type="subcellular location">
    <subcellularLocation>
        <location evidence="7">Cytoplasm</location>
    </subcellularLocation>
</comment>
<dbReference type="InterPro" id="IPR011343">
    <property type="entry name" value="DeoC"/>
</dbReference>
<dbReference type="EMBL" id="PIOD01000005">
    <property type="protein sequence ID" value="RDW20680.1"/>
    <property type="molecule type" value="Genomic_DNA"/>
</dbReference>
<dbReference type="FunFam" id="3.20.20.70:FF:000044">
    <property type="entry name" value="Deoxyribose-phosphate aldolase"/>
    <property type="match status" value="1"/>
</dbReference>
<dbReference type="RefSeq" id="WP_115748792.1">
    <property type="nucleotide sequence ID" value="NZ_PIOD01000005.1"/>
</dbReference>
<evidence type="ECO:0000256" key="2">
    <source>
        <dbReference type="ARBA" id="ARBA00022490"/>
    </source>
</evidence>
<dbReference type="CDD" id="cd00959">
    <property type="entry name" value="DeoC"/>
    <property type="match status" value="1"/>
</dbReference>
<dbReference type="SUPFAM" id="SSF51569">
    <property type="entry name" value="Aldolase"/>
    <property type="match status" value="1"/>
</dbReference>
<name>A0A3D8PWZ9_9BACI</name>
<keyword evidence="4 7" id="KW-0704">Schiff base</keyword>
<comment type="similarity">
    <text evidence="1 7">Belongs to the DeoC/FbaB aldolase family. DeoC type 1 subfamily.</text>
</comment>
<protein>
    <recommendedName>
        <fullName evidence="7">Deoxyribose-phosphate aldolase</fullName>
        <shortName evidence="7">DERA</shortName>
        <ecNumber evidence="7">4.1.2.4</ecNumber>
    </recommendedName>
    <alternativeName>
        <fullName evidence="7">2-deoxy-D-ribose 5-phosphate aldolase</fullName>
    </alternativeName>
    <alternativeName>
        <fullName evidence="7">Phosphodeoxyriboaldolase</fullName>
        <shortName evidence="7">Deoxyriboaldolase</shortName>
    </alternativeName>
</protein>
<dbReference type="AlphaFoldDB" id="A0A3D8PWZ9"/>
<evidence type="ECO:0000256" key="3">
    <source>
        <dbReference type="ARBA" id="ARBA00023239"/>
    </source>
</evidence>
<keyword evidence="9" id="KW-1185">Reference proteome</keyword>
<dbReference type="HAMAP" id="MF_00114">
    <property type="entry name" value="DeoC_type1"/>
    <property type="match status" value="1"/>
</dbReference>
<evidence type="ECO:0000313" key="8">
    <source>
        <dbReference type="EMBL" id="RDW20680.1"/>
    </source>
</evidence>
<evidence type="ECO:0000256" key="4">
    <source>
        <dbReference type="ARBA" id="ARBA00023270"/>
    </source>
</evidence>
<comment type="pathway">
    <text evidence="7">Carbohydrate degradation; 2-deoxy-D-ribose 1-phosphate degradation; D-glyceraldehyde 3-phosphate and acetaldehyde from 2-deoxy-alpha-D-ribose 1-phosphate: step 2/2.</text>
</comment>
<comment type="caution">
    <text evidence="8">The sequence shown here is derived from an EMBL/GenBank/DDBJ whole genome shotgun (WGS) entry which is preliminary data.</text>
</comment>
<dbReference type="GO" id="GO:0009264">
    <property type="term" value="P:deoxyribonucleotide catabolic process"/>
    <property type="evidence" value="ECO:0007669"/>
    <property type="project" value="UniProtKB-UniRule"/>
</dbReference>
<dbReference type="Gene3D" id="3.20.20.70">
    <property type="entry name" value="Aldolase class I"/>
    <property type="match status" value="1"/>
</dbReference>
<keyword evidence="2 7" id="KW-0963">Cytoplasm</keyword>
<evidence type="ECO:0000256" key="6">
    <source>
        <dbReference type="ARBA" id="ARBA00056337"/>
    </source>
</evidence>
<dbReference type="GO" id="GO:0004139">
    <property type="term" value="F:deoxyribose-phosphate aldolase activity"/>
    <property type="evidence" value="ECO:0007669"/>
    <property type="project" value="UniProtKB-UniRule"/>
</dbReference>
<accession>A0A3D8PWZ9</accession>
<feature type="active site" description="Proton donor/acceptor" evidence="7">
    <location>
        <position position="183"/>
    </location>
</feature>
<organism evidence="8 9">
    <name type="scientific">Oceanobacillus chungangensis</name>
    <dbReference type="NCBI Taxonomy" id="1229152"/>
    <lineage>
        <taxon>Bacteria</taxon>
        <taxon>Bacillati</taxon>
        <taxon>Bacillota</taxon>
        <taxon>Bacilli</taxon>
        <taxon>Bacillales</taxon>
        <taxon>Bacillaceae</taxon>
        <taxon>Oceanobacillus</taxon>
    </lineage>
</organism>
<evidence type="ECO:0000256" key="1">
    <source>
        <dbReference type="ARBA" id="ARBA00010936"/>
    </source>
</evidence>
<evidence type="ECO:0000256" key="7">
    <source>
        <dbReference type="HAMAP-Rule" id="MF_00114"/>
    </source>
</evidence>
<reference evidence="9" key="1">
    <citation type="submission" date="2017-11" db="EMBL/GenBank/DDBJ databases">
        <authorList>
            <person name="Zhu W."/>
        </authorList>
    </citation>
    <scope>NUCLEOTIDE SEQUENCE [LARGE SCALE GENOMIC DNA]</scope>
    <source>
        <strain evidence="9">CAU 1051</strain>
    </source>
</reference>
<dbReference type="SMART" id="SM01133">
    <property type="entry name" value="DeoC"/>
    <property type="match status" value="1"/>
</dbReference>